<evidence type="ECO:0000313" key="3">
    <source>
        <dbReference type="Proteomes" id="UP001054945"/>
    </source>
</evidence>
<proteinExistence type="predicted"/>
<feature type="compositionally biased region" description="Pro residues" evidence="1">
    <location>
        <begin position="28"/>
        <end position="38"/>
    </location>
</feature>
<dbReference type="Proteomes" id="UP001054945">
    <property type="component" value="Unassembled WGS sequence"/>
</dbReference>
<protein>
    <submittedName>
        <fullName evidence="2">Uncharacterized protein</fullName>
    </submittedName>
</protein>
<feature type="region of interest" description="Disordered" evidence="1">
    <location>
        <begin position="18"/>
        <end position="40"/>
    </location>
</feature>
<dbReference type="AlphaFoldDB" id="A0AAV4UCW9"/>
<sequence>ALFPSEFNQCPPPIRRPPTPIMDFFSPPTTPARAPPLSHPYRLLHTPHRYEGRAPSARKQFQKFFLKTVLSEKNKFF</sequence>
<dbReference type="EMBL" id="BPLR01012665">
    <property type="protein sequence ID" value="GIY55707.1"/>
    <property type="molecule type" value="Genomic_DNA"/>
</dbReference>
<reference evidence="2 3" key="1">
    <citation type="submission" date="2021-06" db="EMBL/GenBank/DDBJ databases">
        <title>Caerostris extrusa draft genome.</title>
        <authorList>
            <person name="Kono N."/>
            <person name="Arakawa K."/>
        </authorList>
    </citation>
    <scope>NUCLEOTIDE SEQUENCE [LARGE SCALE GENOMIC DNA]</scope>
</reference>
<evidence type="ECO:0000256" key="1">
    <source>
        <dbReference type="SAM" id="MobiDB-lite"/>
    </source>
</evidence>
<comment type="caution">
    <text evidence="2">The sequence shown here is derived from an EMBL/GenBank/DDBJ whole genome shotgun (WGS) entry which is preliminary data.</text>
</comment>
<name>A0AAV4UCW9_CAEEX</name>
<keyword evidence="3" id="KW-1185">Reference proteome</keyword>
<gene>
    <name evidence="2" type="ORF">CEXT_810211</name>
</gene>
<evidence type="ECO:0000313" key="2">
    <source>
        <dbReference type="EMBL" id="GIY55707.1"/>
    </source>
</evidence>
<accession>A0AAV4UCW9</accession>
<feature type="non-terminal residue" evidence="2">
    <location>
        <position position="1"/>
    </location>
</feature>
<organism evidence="2 3">
    <name type="scientific">Caerostris extrusa</name>
    <name type="common">Bark spider</name>
    <name type="synonym">Caerostris bankana</name>
    <dbReference type="NCBI Taxonomy" id="172846"/>
    <lineage>
        <taxon>Eukaryota</taxon>
        <taxon>Metazoa</taxon>
        <taxon>Ecdysozoa</taxon>
        <taxon>Arthropoda</taxon>
        <taxon>Chelicerata</taxon>
        <taxon>Arachnida</taxon>
        <taxon>Araneae</taxon>
        <taxon>Araneomorphae</taxon>
        <taxon>Entelegynae</taxon>
        <taxon>Araneoidea</taxon>
        <taxon>Araneidae</taxon>
        <taxon>Caerostris</taxon>
    </lineage>
</organism>